<protein>
    <submittedName>
        <fullName evidence="3">Uncharacterized protein</fullName>
    </submittedName>
</protein>
<organism evidence="3">
    <name type="scientific">Entomoneis paludosa</name>
    <dbReference type="NCBI Taxonomy" id="265537"/>
    <lineage>
        <taxon>Eukaryota</taxon>
        <taxon>Sar</taxon>
        <taxon>Stramenopiles</taxon>
        <taxon>Ochrophyta</taxon>
        <taxon>Bacillariophyta</taxon>
        <taxon>Bacillariophyceae</taxon>
        <taxon>Bacillariophycidae</taxon>
        <taxon>Entomoneidaceae</taxon>
        <taxon>Entomoneis</taxon>
    </lineage>
</organism>
<feature type="region of interest" description="Disordered" evidence="1">
    <location>
        <begin position="157"/>
        <end position="191"/>
    </location>
</feature>
<name>A0A7S2YKZ6_9STRA</name>
<feature type="region of interest" description="Disordered" evidence="1">
    <location>
        <begin position="1"/>
        <end position="67"/>
    </location>
</feature>
<evidence type="ECO:0000256" key="1">
    <source>
        <dbReference type="SAM" id="MobiDB-lite"/>
    </source>
</evidence>
<sequence>MGKKSRKGTHSGAAHVHHKTGEGTHHHHHLHEGPLYQKYHHHHTKHPNGADGQEQQQQQDTITEMSSSSIDALLIPPTSPPPPPTAQSSLLAAAIDVLDRTLDLTVAPKPPNDHTTNQDDDHRSGMNDGDEDEMSLDSNEDIEAQLADASLLMEHESDAMAEPSSSTRYIRLASSSEDDDDEEDHEDEEPLPTNTRCLKFLQHPDTLWIVGLTAALETLTCVLRFGFHWESTRDTASTVSQWTGGLRIHHGYVGILMLLGYYGWHKRRRTSRRNPPEPSEEEEEPRIWPVVLYRLGWALIFSDLMHHFLVLWPITGSPHFDFFYPS</sequence>
<dbReference type="AlphaFoldDB" id="A0A7S2YKZ6"/>
<dbReference type="EMBL" id="HBHT01030608">
    <property type="protein sequence ID" value="CAD9982386.1"/>
    <property type="molecule type" value="Transcribed_RNA"/>
</dbReference>
<reference evidence="3" key="1">
    <citation type="submission" date="2021-01" db="EMBL/GenBank/DDBJ databases">
        <authorList>
            <person name="Corre E."/>
            <person name="Pelletier E."/>
            <person name="Niang G."/>
            <person name="Scheremetjew M."/>
            <person name="Finn R."/>
            <person name="Kale V."/>
            <person name="Holt S."/>
            <person name="Cochrane G."/>
            <person name="Meng A."/>
            <person name="Brown T."/>
            <person name="Cohen L."/>
        </authorList>
    </citation>
    <scope>NUCLEOTIDE SEQUENCE</scope>
    <source>
        <strain evidence="3">CCMP125</strain>
    </source>
</reference>
<accession>A0A7S2YKZ6</accession>
<evidence type="ECO:0000313" key="3">
    <source>
        <dbReference type="EMBL" id="CAD9982386.1"/>
    </source>
</evidence>
<keyword evidence="2" id="KW-0812">Transmembrane</keyword>
<evidence type="ECO:0000256" key="2">
    <source>
        <dbReference type="SAM" id="Phobius"/>
    </source>
</evidence>
<feature type="transmembrane region" description="Helical" evidence="2">
    <location>
        <begin position="247"/>
        <end position="264"/>
    </location>
</feature>
<keyword evidence="2" id="KW-1133">Transmembrane helix</keyword>
<feature type="transmembrane region" description="Helical" evidence="2">
    <location>
        <begin position="206"/>
        <end position="227"/>
    </location>
</feature>
<gene>
    <name evidence="3" type="ORF">APAL1065_LOCUS20533</name>
</gene>
<feature type="compositionally biased region" description="Acidic residues" evidence="1">
    <location>
        <begin position="176"/>
        <end position="190"/>
    </location>
</feature>
<keyword evidence="2" id="KW-0472">Membrane</keyword>
<feature type="region of interest" description="Disordered" evidence="1">
    <location>
        <begin position="105"/>
        <end position="136"/>
    </location>
</feature>
<feature type="compositionally biased region" description="Basic and acidic residues" evidence="1">
    <location>
        <begin position="116"/>
        <end position="125"/>
    </location>
</feature>
<proteinExistence type="predicted"/>